<accession>A0AAD5YK71</accession>
<dbReference type="PANTHER" id="PTHR10219:SF25">
    <property type="entry name" value="PLECKSTRIN HOMOLOGY DOMAIN-CONTAINING FAMILY A MEMBER 8"/>
    <property type="match status" value="1"/>
</dbReference>
<gene>
    <name evidence="3" type="ORF">NP233_g12717</name>
</gene>
<dbReference type="GO" id="GO:0005829">
    <property type="term" value="C:cytosol"/>
    <property type="evidence" value="ECO:0007669"/>
    <property type="project" value="TreeGrafter"/>
</dbReference>
<evidence type="ECO:0000313" key="4">
    <source>
        <dbReference type="Proteomes" id="UP001213000"/>
    </source>
</evidence>
<sequence>MQTFHTVKSFADVPLEGAGVPAQDFLAASDGLLQLFDLLGHGVFTFIQADIRSNISGLRSRVTKHNDPTLEAVLAASDDNATGCLVRLIRGFRYICRSLSMMQSEPDLELYVCFKRAYDEWLAQFHSRFVRSLVAVAIRAAPSRKEFYTRIAQGGDPEELDQELTKWLAGLDRIVSHMSRLLPYH</sequence>
<dbReference type="AlphaFoldDB" id="A0AAD5YK71"/>
<dbReference type="Proteomes" id="UP001213000">
    <property type="component" value="Unassembled WGS sequence"/>
</dbReference>
<evidence type="ECO:0000259" key="2">
    <source>
        <dbReference type="Pfam" id="PF08718"/>
    </source>
</evidence>
<reference evidence="3" key="1">
    <citation type="submission" date="2022-07" db="EMBL/GenBank/DDBJ databases">
        <title>Genome Sequence of Leucocoprinus birnbaumii.</title>
        <authorList>
            <person name="Buettner E."/>
        </authorList>
    </citation>
    <scope>NUCLEOTIDE SEQUENCE</scope>
    <source>
        <strain evidence="3">VT141</strain>
    </source>
</reference>
<dbReference type="EMBL" id="JANIEX010001954">
    <property type="protein sequence ID" value="KAJ3553140.1"/>
    <property type="molecule type" value="Genomic_DNA"/>
</dbReference>
<proteinExistence type="predicted"/>
<dbReference type="Pfam" id="PF08718">
    <property type="entry name" value="GLTP"/>
    <property type="match status" value="1"/>
</dbReference>
<dbReference type="GO" id="GO:1902388">
    <property type="term" value="F:ceramide 1-phosphate transfer activity"/>
    <property type="evidence" value="ECO:0007669"/>
    <property type="project" value="TreeGrafter"/>
</dbReference>
<comment type="caution">
    <text evidence="3">The sequence shown here is derived from an EMBL/GenBank/DDBJ whole genome shotgun (WGS) entry which is preliminary data.</text>
</comment>
<evidence type="ECO:0000313" key="3">
    <source>
        <dbReference type="EMBL" id="KAJ3553140.1"/>
    </source>
</evidence>
<organism evidence="3 4">
    <name type="scientific">Leucocoprinus birnbaumii</name>
    <dbReference type="NCBI Taxonomy" id="56174"/>
    <lineage>
        <taxon>Eukaryota</taxon>
        <taxon>Fungi</taxon>
        <taxon>Dikarya</taxon>
        <taxon>Basidiomycota</taxon>
        <taxon>Agaricomycotina</taxon>
        <taxon>Agaricomycetes</taxon>
        <taxon>Agaricomycetidae</taxon>
        <taxon>Agaricales</taxon>
        <taxon>Agaricineae</taxon>
        <taxon>Agaricaceae</taxon>
        <taxon>Leucocoprinus</taxon>
    </lineage>
</organism>
<feature type="domain" description="Glycolipid transfer protein" evidence="2">
    <location>
        <begin position="21"/>
        <end position="152"/>
    </location>
</feature>
<keyword evidence="4" id="KW-1185">Reference proteome</keyword>
<evidence type="ECO:0000256" key="1">
    <source>
        <dbReference type="ARBA" id="ARBA00022448"/>
    </source>
</evidence>
<dbReference type="InterPro" id="IPR014830">
    <property type="entry name" value="Glycolipid_transfer_prot_dom"/>
</dbReference>
<dbReference type="PANTHER" id="PTHR10219">
    <property type="entry name" value="GLYCOLIPID TRANSFER PROTEIN-RELATED"/>
    <property type="match status" value="1"/>
</dbReference>
<dbReference type="SUPFAM" id="SSF110004">
    <property type="entry name" value="Glycolipid transfer protein, GLTP"/>
    <property type="match status" value="1"/>
</dbReference>
<keyword evidence="1" id="KW-0813">Transport</keyword>
<dbReference type="InterPro" id="IPR036497">
    <property type="entry name" value="GLTP_sf"/>
</dbReference>
<name>A0AAD5YK71_9AGAR</name>
<dbReference type="GO" id="GO:0016020">
    <property type="term" value="C:membrane"/>
    <property type="evidence" value="ECO:0007669"/>
    <property type="project" value="TreeGrafter"/>
</dbReference>
<dbReference type="Gene3D" id="1.10.3520.10">
    <property type="entry name" value="Glycolipid transfer protein"/>
    <property type="match status" value="1"/>
</dbReference>
<protein>
    <recommendedName>
        <fullName evidence="2">Glycolipid transfer protein domain-containing protein</fullName>
    </recommendedName>
</protein>
<dbReference type="GO" id="GO:1902387">
    <property type="term" value="F:ceramide 1-phosphate binding"/>
    <property type="evidence" value="ECO:0007669"/>
    <property type="project" value="TreeGrafter"/>
</dbReference>